<sequence length="96" mass="10497">MADACCSRKSELSSAPVSLVLVQGGVYLGQPIASTRIHNDANRRGKSHFPTKSAEESLRKENQKEGEGWRGRRPVGEPALLISSETPRARKKSIQP</sequence>
<evidence type="ECO:0000256" key="1">
    <source>
        <dbReference type="SAM" id="MobiDB-lite"/>
    </source>
</evidence>
<protein>
    <submittedName>
        <fullName evidence="2">Uncharacterized protein</fullName>
    </submittedName>
</protein>
<evidence type="ECO:0000313" key="2">
    <source>
        <dbReference type="EMBL" id="KAK3754590.1"/>
    </source>
</evidence>
<feature type="region of interest" description="Disordered" evidence="1">
    <location>
        <begin position="38"/>
        <end position="96"/>
    </location>
</feature>
<dbReference type="AlphaFoldDB" id="A0AAE0YQX8"/>
<evidence type="ECO:0000313" key="3">
    <source>
        <dbReference type="Proteomes" id="UP001283361"/>
    </source>
</evidence>
<keyword evidence="3" id="KW-1185">Reference proteome</keyword>
<dbReference type="EMBL" id="JAWDGP010005660">
    <property type="protein sequence ID" value="KAK3754590.1"/>
    <property type="molecule type" value="Genomic_DNA"/>
</dbReference>
<proteinExistence type="predicted"/>
<reference evidence="2" key="1">
    <citation type="journal article" date="2023" name="G3 (Bethesda)">
        <title>A reference genome for the long-term kleptoplast-retaining sea slug Elysia crispata morphotype clarki.</title>
        <authorList>
            <person name="Eastman K.E."/>
            <person name="Pendleton A.L."/>
            <person name="Shaikh M.A."/>
            <person name="Suttiyut T."/>
            <person name="Ogas R."/>
            <person name="Tomko P."/>
            <person name="Gavelis G."/>
            <person name="Widhalm J.R."/>
            <person name="Wisecaver J.H."/>
        </authorList>
    </citation>
    <scope>NUCLEOTIDE SEQUENCE</scope>
    <source>
        <strain evidence="2">ECLA1</strain>
    </source>
</reference>
<accession>A0AAE0YQX8</accession>
<name>A0AAE0YQX8_9GAST</name>
<feature type="compositionally biased region" description="Basic and acidic residues" evidence="1">
    <location>
        <begin position="53"/>
        <end position="70"/>
    </location>
</feature>
<dbReference type="Proteomes" id="UP001283361">
    <property type="component" value="Unassembled WGS sequence"/>
</dbReference>
<organism evidence="2 3">
    <name type="scientific">Elysia crispata</name>
    <name type="common">lettuce slug</name>
    <dbReference type="NCBI Taxonomy" id="231223"/>
    <lineage>
        <taxon>Eukaryota</taxon>
        <taxon>Metazoa</taxon>
        <taxon>Spiralia</taxon>
        <taxon>Lophotrochozoa</taxon>
        <taxon>Mollusca</taxon>
        <taxon>Gastropoda</taxon>
        <taxon>Heterobranchia</taxon>
        <taxon>Euthyneura</taxon>
        <taxon>Panpulmonata</taxon>
        <taxon>Sacoglossa</taxon>
        <taxon>Placobranchoidea</taxon>
        <taxon>Plakobranchidae</taxon>
        <taxon>Elysia</taxon>
    </lineage>
</organism>
<gene>
    <name evidence="2" type="ORF">RRG08_019574</name>
</gene>
<comment type="caution">
    <text evidence="2">The sequence shown here is derived from an EMBL/GenBank/DDBJ whole genome shotgun (WGS) entry which is preliminary data.</text>
</comment>